<proteinExistence type="predicted"/>
<organism evidence="1 2">
    <name type="scientific">Candidatus Tanganyikabacteria bacterium</name>
    <dbReference type="NCBI Taxonomy" id="2961651"/>
    <lineage>
        <taxon>Bacteria</taxon>
        <taxon>Bacillati</taxon>
        <taxon>Candidatus Sericytochromatia</taxon>
        <taxon>Candidatus Tanganyikabacteria</taxon>
    </lineage>
</organism>
<dbReference type="Proteomes" id="UP000703893">
    <property type="component" value="Unassembled WGS sequence"/>
</dbReference>
<protein>
    <submittedName>
        <fullName evidence="1">Uncharacterized protein</fullName>
    </submittedName>
</protein>
<dbReference type="AlphaFoldDB" id="A0A937X4K0"/>
<dbReference type="EMBL" id="VGJX01000786">
    <property type="protein sequence ID" value="MBM3275936.1"/>
    <property type="molecule type" value="Genomic_DNA"/>
</dbReference>
<feature type="non-terminal residue" evidence="1">
    <location>
        <position position="1"/>
    </location>
</feature>
<accession>A0A937X4K0</accession>
<reference evidence="1 2" key="1">
    <citation type="submission" date="2019-03" db="EMBL/GenBank/DDBJ databases">
        <title>Lake Tanganyika Metagenome-Assembled Genomes (MAGs).</title>
        <authorList>
            <person name="Tran P."/>
        </authorList>
    </citation>
    <scope>NUCLEOTIDE SEQUENCE [LARGE SCALE GENOMIC DNA]</scope>
    <source>
        <strain evidence="1">K_DeepCast_65m_m2_236</strain>
    </source>
</reference>
<name>A0A937X4K0_9BACT</name>
<comment type="caution">
    <text evidence="1">The sequence shown here is derived from an EMBL/GenBank/DDBJ whole genome shotgun (WGS) entry which is preliminary data.</text>
</comment>
<evidence type="ECO:0000313" key="1">
    <source>
        <dbReference type="EMBL" id="MBM3275936.1"/>
    </source>
</evidence>
<evidence type="ECO:0000313" key="2">
    <source>
        <dbReference type="Proteomes" id="UP000703893"/>
    </source>
</evidence>
<gene>
    <name evidence="1" type="ORF">FJZ00_12345</name>
</gene>
<sequence length="184" mass="21101">AAVTTEKGFDGYLGEARSKKLNEMQRNEDSAYHNRVETWRQTDIQNRVNHLPAFNSVWDTNRMMIPAYLISEDGRQFNRSLVTAMNLYSQPDTRREIARRWSENPNMSTGEFNLMANQVVSNKASSLYWNANWAGSDWGVYLGSNPVPGLRFPDYQEDVEWNAAVIRRTASELPLLLNASVITH</sequence>